<dbReference type="GO" id="GO:0004519">
    <property type="term" value="F:endonuclease activity"/>
    <property type="evidence" value="ECO:0007669"/>
    <property type="project" value="UniProtKB-UniRule"/>
</dbReference>
<feature type="coiled-coil region" evidence="9">
    <location>
        <begin position="522"/>
        <end position="603"/>
    </location>
</feature>
<comment type="caution">
    <text evidence="12">The sequence shown here is derived from an EMBL/GenBank/DDBJ whole genome shotgun (WGS) entry which is preliminary data.</text>
</comment>
<dbReference type="PANTHER" id="PTHR48466:SF2">
    <property type="entry name" value="OS10G0509000 PROTEIN"/>
    <property type="match status" value="1"/>
</dbReference>
<comment type="function">
    <text evidence="8">Endonuclease that is involved in the suppression of homologous recombination and thus may have a key role in the control of bacterial genetic diversity.</text>
</comment>
<keyword evidence="7 8" id="KW-0238">DNA-binding</keyword>
<dbReference type="FunFam" id="3.40.50.300:FF:000830">
    <property type="entry name" value="Endonuclease MutS2"/>
    <property type="match status" value="1"/>
</dbReference>
<dbReference type="PROSITE" id="PS50828">
    <property type="entry name" value="SMR"/>
    <property type="match status" value="1"/>
</dbReference>
<feature type="domain" description="Smr" evidence="11">
    <location>
        <begin position="709"/>
        <end position="784"/>
    </location>
</feature>
<dbReference type="InterPro" id="IPR007696">
    <property type="entry name" value="DNA_mismatch_repair_MutS_core"/>
</dbReference>
<protein>
    <recommendedName>
        <fullName evidence="8">Endonuclease MutS2</fullName>
        <ecNumber evidence="8">3.1.-.-</ecNumber>
    </recommendedName>
    <alternativeName>
        <fullName evidence="8">Ribosome-associated protein quality control-upstream factor</fullName>
        <shortName evidence="8">RQC-upstream factor</shortName>
        <shortName evidence="8">RqcU</shortName>
        <ecNumber evidence="8">3.6.4.-</ecNumber>
    </alternativeName>
</protein>
<dbReference type="EC" id="3.6.4.-" evidence="8"/>
<dbReference type="AlphaFoldDB" id="A0AAQ1MBA1"/>
<dbReference type="GO" id="GO:0043023">
    <property type="term" value="F:ribosomal large subunit binding"/>
    <property type="evidence" value="ECO:0007669"/>
    <property type="project" value="UniProtKB-UniRule"/>
</dbReference>
<feature type="region of interest" description="Disordered" evidence="10">
    <location>
        <begin position="680"/>
        <end position="699"/>
    </location>
</feature>
<keyword evidence="8" id="KW-0255">Endonuclease</keyword>
<dbReference type="RefSeq" id="WP_021659321.1">
    <property type="nucleotide sequence ID" value="NZ_FQVY01000001.1"/>
</dbReference>
<dbReference type="GO" id="GO:0019843">
    <property type="term" value="F:rRNA binding"/>
    <property type="evidence" value="ECO:0007669"/>
    <property type="project" value="UniProtKB-UniRule"/>
</dbReference>
<dbReference type="InterPro" id="IPR002625">
    <property type="entry name" value="Smr_dom"/>
</dbReference>
<feature type="binding site" evidence="8">
    <location>
        <begin position="334"/>
        <end position="341"/>
    </location>
    <ligand>
        <name>ATP</name>
        <dbReference type="ChEBI" id="CHEBI:30616"/>
    </ligand>
</feature>
<dbReference type="GO" id="GO:0006298">
    <property type="term" value="P:mismatch repair"/>
    <property type="evidence" value="ECO:0007669"/>
    <property type="project" value="InterPro"/>
</dbReference>
<evidence type="ECO:0000259" key="11">
    <source>
        <dbReference type="PROSITE" id="PS50828"/>
    </source>
</evidence>
<dbReference type="GO" id="GO:0140664">
    <property type="term" value="F:ATP-dependent DNA damage sensor activity"/>
    <property type="evidence" value="ECO:0007669"/>
    <property type="project" value="InterPro"/>
</dbReference>
<evidence type="ECO:0000313" key="12">
    <source>
        <dbReference type="EMBL" id="SHF67820.1"/>
    </source>
</evidence>
<keyword evidence="5 8" id="KW-0067">ATP-binding</keyword>
<proteinExistence type="inferred from homology"/>
<dbReference type="Pfam" id="PF00488">
    <property type="entry name" value="MutS_V"/>
    <property type="match status" value="1"/>
</dbReference>
<keyword evidence="4 8" id="KW-0378">Hydrolase</keyword>
<organism evidence="12 13">
    <name type="scientific">Bittarella massiliensis</name>
    <name type="common">ex Durand et al. 2017</name>
    <dbReference type="NCBI Taxonomy" id="1720313"/>
    <lineage>
        <taxon>Bacteria</taxon>
        <taxon>Bacillati</taxon>
        <taxon>Bacillota</taxon>
        <taxon>Clostridia</taxon>
        <taxon>Eubacteriales</taxon>
        <taxon>Oscillospiraceae</taxon>
        <taxon>Bittarella (ex Durand et al. 2017)</taxon>
    </lineage>
</organism>
<dbReference type="GO" id="GO:0045910">
    <property type="term" value="P:negative regulation of DNA recombination"/>
    <property type="evidence" value="ECO:0007669"/>
    <property type="project" value="InterPro"/>
</dbReference>
<dbReference type="PROSITE" id="PS00486">
    <property type="entry name" value="DNA_MISMATCH_REPAIR_2"/>
    <property type="match status" value="1"/>
</dbReference>
<dbReference type="Gene3D" id="3.40.50.300">
    <property type="entry name" value="P-loop containing nucleotide triphosphate hydrolases"/>
    <property type="match status" value="1"/>
</dbReference>
<dbReference type="InterPro" id="IPR046893">
    <property type="entry name" value="MSSS"/>
</dbReference>
<dbReference type="Pfam" id="PF20297">
    <property type="entry name" value="MSSS"/>
    <property type="match status" value="1"/>
</dbReference>
<evidence type="ECO:0000256" key="7">
    <source>
        <dbReference type="ARBA" id="ARBA00023125"/>
    </source>
</evidence>
<dbReference type="SUPFAM" id="SSF48334">
    <property type="entry name" value="DNA repair protein MutS, domain III"/>
    <property type="match status" value="1"/>
</dbReference>
<sequence length="784" mass="86751">MNAEKHYKTLEFDKILLQLQKKTFCEKNETLSFEDLLCPSADEAREALARTDEMYTLLLRYGDPGVGRVSDLSRPLTRADKGGVLSIKELLGVRKLLGACRTVQDWYQNSRQVGSGLLDPYFAYLTFHDGIYRRLGDAILNEEELADSASPELHSIRRGILRAQNRAREKLEDILRSSSQQKYLQEALVTMRDGRFVLPVKSEFRTQVPGLVHDASQSGATLFVEPMAVVDLNNEVRMLRGKEQEEIERILQELTELVVSCKADLLADYDLLAAIDLLLAKAKLAKALDCTAPEMGDEQQIDLRGARHPLIAAGDVVPIDISLGRDFDTLVITGPNTGGKTVCLKTLGLFALMAKSGLLIPAKKGSRVDYFAHVYADIGDEQSIEQSLSTFSSHMVNIIGLLKEAGRGSLVLLDELGAGTDPTEGAALAIAVLEHLRAARCRTAASTHYAELKMYALKEPRVENASCEFDVESLRPTYRLIVGVPGRSNAFAIAGKLGMSRMVLDAARGYIQKDDIKFEDVIESLEQKRSELTRQLERAEQYAAKQKRQQEYAEKELYRQLKAAKQEAEEAHIAAQRVIEQTKREAEAVIAEIKERNRKKDAALTPGAVRNRVDKLYDVAGSQPQVDDHYTLPRPLKVGDVVTLREMNTPAEVVEIKGEDVTIQTGAIKTRVKMKDVRLSGKKMPKSGERSARRVAGSSQKTRRAALEIDLRGQSVDEAVMELDGFIDRAVLSGMEQISIIHGKGTGALRAGIHSYLKRHKNVAGFRLGTFGEGEAGVTIATLK</sequence>
<dbReference type="InterPro" id="IPR036063">
    <property type="entry name" value="Smr_dom_sf"/>
</dbReference>
<evidence type="ECO:0000313" key="13">
    <source>
        <dbReference type="Proteomes" id="UP000184089"/>
    </source>
</evidence>
<name>A0AAQ1MBA1_9FIRM</name>
<dbReference type="SUPFAM" id="SSF52540">
    <property type="entry name" value="P-loop containing nucleoside triphosphate hydrolases"/>
    <property type="match status" value="1"/>
</dbReference>
<dbReference type="GO" id="GO:0016887">
    <property type="term" value="F:ATP hydrolysis activity"/>
    <property type="evidence" value="ECO:0007669"/>
    <property type="project" value="InterPro"/>
</dbReference>
<accession>A0AAQ1MBA1</accession>
<dbReference type="PANTHER" id="PTHR48466">
    <property type="entry name" value="OS10G0509000 PROTEIN-RELATED"/>
    <property type="match status" value="1"/>
</dbReference>
<gene>
    <name evidence="8" type="primary">mutS2</name>
    <name evidence="8" type="synonym">rqcU</name>
    <name evidence="12" type="ORF">SAMN05444424_0302</name>
</gene>
<comment type="similarity">
    <text evidence="8">Belongs to the DNA mismatch repair MutS family. MutS2 subfamily.</text>
</comment>
<evidence type="ECO:0000256" key="5">
    <source>
        <dbReference type="ARBA" id="ARBA00022840"/>
    </source>
</evidence>
<dbReference type="Gene3D" id="3.30.1370.110">
    <property type="match status" value="1"/>
</dbReference>
<evidence type="ECO:0000256" key="9">
    <source>
        <dbReference type="SAM" id="Coils"/>
    </source>
</evidence>
<reference evidence="13" key="1">
    <citation type="submission" date="2016-11" db="EMBL/GenBank/DDBJ databases">
        <authorList>
            <person name="Jaros S."/>
            <person name="Januszkiewicz K."/>
            <person name="Wedrychowicz H."/>
        </authorList>
    </citation>
    <scope>NUCLEOTIDE SEQUENCE [LARGE SCALE GENOMIC DNA]</scope>
    <source>
        <strain evidence="13">DSM 4029</strain>
    </source>
</reference>
<dbReference type="Pfam" id="PF01713">
    <property type="entry name" value="Smr"/>
    <property type="match status" value="1"/>
</dbReference>
<dbReference type="SMART" id="SM00533">
    <property type="entry name" value="MUTSd"/>
    <property type="match status" value="1"/>
</dbReference>
<evidence type="ECO:0000256" key="1">
    <source>
        <dbReference type="ARBA" id="ARBA00022722"/>
    </source>
</evidence>
<evidence type="ECO:0000256" key="2">
    <source>
        <dbReference type="ARBA" id="ARBA00022730"/>
    </source>
</evidence>
<comment type="subunit">
    <text evidence="8">Homodimer. Binds to stalled ribosomes, contacting rRNA.</text>
</comment>
<dbReference type="CDD" id="cd03280">
    <property type="entry name" value="ABC_MutS2"/>
    <property type="match status" value="1"/>
</dbReference>
<dbReference type="EC" id="3.1.-.-" evidence="8"/>
<evidence type="ECO:0000256" key="3">
    <source>
        <dbReference type="ARBA" id="ARBA00022741"/>
    </source>
</evidence>
<dbReference type="GO" id="GO:0072344">
    <property type="term" value="P:rescue of stalled ribosome"/>
    <property type="evidence" value="ECO:0007669"/>
    <property type="project" value="UniProtKB-UniRule"/>
</dbReference>
<keyword evidence="2 8" id="KW-0699">rRNA-binding</keyword>
<comment type="function">
    <text evidence="8">Acts as a ribosome collision sensor, splitting the ribosome into its 2 subunits. Detects stalled/collided 70S ribosomes which it binds and splits by an ATP-hydrolysis driven conformational change. Acts upstream of the ribosome quality control system (RQC), a ribosome-associated complex that mediates the extraction of incompletely synthesized nascent chains from stalled ribosomes and their subsequent degradation. Probably generates substrates for RQC.</text>
</comment>
<dbReference type="SUPFAM" id="SSF160443">
    <property type="entry name" value="SMR domain-like"/>
    <property type="match status" value="1"/>
</dbReference>
<evidence type="ECO:0000256" key="10">
    <source>
        <dbReference type="SAM" id="MobiDB-lite"/>
    </source>
</evidence>
<dbReference type="InterPro" id="IPR005747">
    <property type="entry name" value="MutS2"/>
</dbReference>
<dbReference type="InterPro" id="IPR000432">
    <property type="entry name" value="DNA_mismatch_repair_MutS_C"/>
</dbReference>
<dbReference type="NCBIfam" id="TIGR01069">
    <property type="entry name" value="mutS2"/>
    <property type="match status" value="1"/>
</dbReference>
<evidence type="ECO:0000256" key="8">
    <source>
        <dbReference type="HAMAP-Rule" id="MF_00092"/>
    </source>
</evidence>
<dbReference type="InterPro" id="IPR027417">
    <property type="entry name" value="P-loop_NTPase"/>
</dbReference>
<keyword evidence="9" id="KW-0175">Coiled coil</keyword>
<dbReference type="SMART" id="SM00534">
    <property type="entry name" value="MUTSac"/>
    <property type="match status" value="1"/>
</dbReference>
<evidence type="ECO:0000256" key="6">
    <source>
        <dbReference type="ARBA" id="ARBA00022884"/>
    </source>
</evidence>
<dbReference type="Proteomes" id="UP000184089">
    <property type="component" value="Unassembled WGS sequence"/>
</dbReference>
<dbReference type="PIRSF" id="PIRSF005814">
    <property type="entry name" value="MutS_YshD"/>
    <property type="match status" value="1"/>
</dbReference>
<keyword evidence="1 8" id="KW-0540">Nuclease</keyword>
<keyword evidence="6 8" id="KW-0694">RNA-binding</keyword>
<dbReference type="SMART" id="SM00463">
    <property type="entry name" value="SMR"/>
    <property type="match status" value="1"/>
</dbReference>
<dbReference type="GO" id="GO:0030983">
    <property type="term" value="F:mismatched DNA binding"/>
    <property type="evidence" value="ECO:0007669"/>
    <property type="project" value="InterPro"/>
</dbReference>
<keyword evidence="3 8" id="KW-0547">Nucleotide-binding</keyword>
<dbReference type="InterPro" id="IPR036187">
    <property type="entry name" value="DNA_mismatch_repair_MutS_sf"/>
</dbReference>
<evidence type="ECO:0000256" key="4">
    <source>
        <dbReference type="ARBA" id="ARBA00022801"/>
    </source>
</evidence>
<dbReference type="GO" id="GO:0005524">
    <property type="term" value="F:ATP binding"/>
    <property type="evidence" value="ECO:0007669"/>
    <property type="project" value="UniProtKB-UniRule"/>
</dbReference>
<dbReference type="HAMAP" id="MF_00092">
    <property type="entry name" value="MutS2"/>
    <property type="match status" value="1"/>
</dbReference>
<dbReference type="EMBL" id="FQVY01000001">
    <property type="protein sequence ID" value="SHF67820.1"/>
    <property type="molecule type" value="Genomic_DNA"/>
</dbReference>
<dbReference type="InterPro" id="IPR045076">
    <property type="entry name" value="MutS"/>
</dbReference>